<feature type="chain" id="PRO_5043886704" evidence="2">
    <location>
        <begin position="16"/>
        <end position="138"/>
    </location>
</feature>
<reference evidence="3 4" key="1">
    <citation type="submission" date="2024-04" db="EMBL/GenBank/DDBJ databases">
        <authorList>
            <person name="Fracassetti M."/>
        </authorList>
    </citation>
    <scope>NUCLEOTIDE SEQUENCE [LARGE SCALE GENOMIC DNA]</scope>
</reference>
<dbReference type="EMBL" id="OZ034818">
    <property type="protein sequence ID" value="CAL1387528.1"/>
    <property type="molecule type" value="Genomic_DNA"/>
</dbReference>
<proteinExistence type="predicted"/>
<keyword evidence="4" id="KW-1185">Reference proteome</keyword>
<feature type="region of interest" description="Disordered" evidence="1">
    <location>
        <begin position="93"/>
        <end position="112"/>
    </location>
</feature>
<accession>A0AAV2ENI6</accession>
<sequence>MLASIFVIFLTSTVGITDPVLLAQLFRGKPLYDKAVLVIKCFAASHPLHLLGPRPPSRLRFPRRLNRLVAASVEGLPVRGARDADWLPPRSLRRHHRHRARQPRPWRSGRTRVRACRRRIGEAIEGAAEDGIGGGGGG</sequence>
<dbReference type="Proteomes" id="UP001497516">
    <property type="component" value="Chromosome 5"/>
</dbReference>
<evidence type="ECO:0000256" key="2">
    <source>
        <dbReference type="SAM" id="SignalP"/>
    </source>
</evidence>
<gene>
    <name evidence="3" type="ORF">LTRI10_LOCUS28507</name>
</gene>
<dbReference type="AlphaFoldDB" id="A0AAV2ENI6"/>
<evidence type="ECO:0000256" key="1">
    <source>
        <dbReference type="SAM" id="MobiDB-lite"/>
    </source>
</evidence>
<protein>
    <submittedName>
        <fullName evidence="3">Uncharacterized protein</fullName>
    </submittedName>
</protein>
<evidence type="ECO:0000313" key="3">
    <source>
        <dbReference type="EMBL" id="CAL1387528.1"/>
    </source>
</evidence>
<keyword evidence="2" id="KW-0732">Signal</keyword>
<organism evidence="3 4">
    <name type="scientific">Linum trigynum</name>
    <dbReference type="NCBI Taxonomy" id="586398"/>
    <lineage>
        <taxon>Eukaryota</taxon>
        <taxon>Viridiplantae</taxon>
        <taxon>Streptophyta</taxon>
        <taxon>Embryophyta</taxon>
        <taxon>Tracheophyta</taxon>
        <taxon>Spermatophyta</taxon>
        <taxon>Magnoliopsida</taxon>
        <taxon>eudicotyledons</taxon>
        <taxon>Gunneridae</taxon>
        <taxon>Pentapetalae</taxon>
        <taxon>rosids</taxon>
        <taxon>fabids</taxon>
        <taxon>Malpighiales</taxon>
        <taxon>Linaceae</taxon>
        <taxon>Linum</taxon>
    </lineage>
</organism>
<feature type="signal peptide" evidence="2">
    <location>
        <begin position="1"/>
        <end position="15"/>
    </location>
</feature>
<evidence type="ECO:0000313" key="4">
    <source>
        <dbReference type="Proteomes" id="UP001497516"/>
    </source>
</evidence>
<name>A0AAV2ENI6_9ROSI</name>